<gene>
    <name evidence="1" type="ORF">RSA3_14245</name>
</gene>
<protein>
    <submittedName>
        <fullName evidence="1">Uncharacterized protein</fullName>
    </submittedName>
</protein>
<dbReference type="PATRIC" id="fig|2033.7.peg.3686"/>
<sequence length="114" mass="12608">MRRIYYGSISFDVSDMVAQELSGLALVARESLHYRSEAAVGGGVMRPFAVGRTEATRLPAYVDGVEMDMYLVVGAGLPFAMAFLEGDRRPDPRGSEQCVEQLRAQIAEYLNEEE</sequence>
<reference evidence="1 2" key="1">
    <citation type="journal article" date="2016" name="Front. Microbiol.">
        <title>Genomic Resource of Rice Seed Associated Bacteria.</title>
        <authorList>
            <person name="Midha S."/>
            <person name="Bansal K."/>
            <person name="Sharma S."/>
            <person name="Kumar N."/>
            <person name="Patil P.P."/>
            <person name="Chaudhry V."/>
            <person name="Patil P.B."/>
        </authorList>
    </citation>
    <scope>NUCLEOTIDE SEQUENCE [LARGE SCALE GENOMIC DNA]</scope>
    <source>
        <strain evidence="1 2">RSA3</strain>
    </source>
</reference>
<name>A0A147F4X1_MICTE</name>
<dbReference type="EMBL" id="LDRV01000093">
    <property type="protein sequence ID" value="KTS09057.1"/>
    <property type="molecule type" value="Genomic_DNA"/>
</dbReference>
<organism evidence="1 2">
    <name type="scientific">Microbacterium testaceum</name>
    <name type="common">Aureobacterium testaceum</name>
    <name type="synonym">Brevibacterium testaceum</name>
    <dbReference type="NCBI Taxonomy" id="2033"/>
    <lineage>
        <taxon>Bacteria</taxon>
        <taxon>Bacillati</taxon>
        <taxon>Actinomycetota</taxon>
        <taxon>Actinomycetes</taxon>
        <taxon>Micrococcales</taxon>
        <taxon>Microbacteriaceae</taxon>
        <taxon>Microbacterium</taxon>
    </lineage>
</organism>
<comment type="caution">
    <text evidence="1">The sequence shown here is derived from an EMBL/GenBank/DDBJ whole genome shotgun (WGS) entry which is preliminary data.</text>
</comment>
<accession>A0A147F4X1</accession>
<evidence type="ECO:0000313" key="2">
    <source>
        <dbReference type="Proteomes" id="UP000072189"/>
    </source>
</evidence>
<proteinExistence type="predicted"/>
<dbReference type="AlphaFoldDB" id="A0A147F4X1"/>
<dbReference type="RefSeq" id="WP_058614787.1">
    <property type="nucleotide sequence ID" value="NZ_LDRV01000093.1"/>
</dbReference>
<dbReference type="Proteomes" id="UP000072189">
    <property type="component" value="Unassembled WGS sequence"/>
</dbReference>
<evidence type="ECO:0000313" key="1">
    <source>
        <dbReference type="EMBL" id="KTS09057.1"/>
    </source>
</evidence>